<keyword evidence="1" id="KW-0812">Transmembrane</keyword>
<keyword evidence="1" id="KW-0472">Membrane</keyword>
<evidence type="ECO:0000313" key="2">
    <source>
        <dbReference type="EMBL" id="QNM83571.1"/>
    </source>
</evidence>
<dbReference type="InterPro" id="IPR009937">
    <property type="entry name" value="Phage_holin_3_6"/>
</dbReference>
<reference evidence="2 3" key="1">
    <citation type="submission" date="2020-08" db="EMBL/GenBank/DDBJ databases">
        <title>Sphingomonas sp. sand1-3 16S ribosomal RNA gene Genome sequencing and assembly.</title>
        <authorList>
            <person name="Kang M."/>
        </authorList>
    </citation>
    <scope>NUCLEOTIDE SEQUENCE [LARGE SCALE GENOMIC DNA]</scope>
    <source>
        <strain evidence="3">sand1-3</strain>
    </source>
</reference>
<name>A0A7G9L4M2_9SPHN</name>
<dbReference type="RefSeq" id="WP_187480526.1">
    <property type="nucleotide sequence ID" value="NZ_CP060697.1"/>
</dbReference>
<keyword evidence="3" id="KW-1185">Reference proteome</keyword>
<dbReference type="AlphaFoldDB" id="A0A7G9L4M2"/>
<feature type="transmembrane region" description="Helical" evidence="1">
    <location>
        <begin position="85"/>
        <end position="107"/>
    </location>
</feature>
<organism evidence="2 3">
    <name type="scientific">Sphingomonas sabuli</name>
    <dbReference type="NCBI Taxonomy" id="2764186"/>
    <lineage>
        <taxon>Bacteria</taxon>
        <taxon>Pseudomonadati</taxon>
        <taxon>Pseudomonadota</taxon>
        <taxon>Alphaproteobacteria</taxon>
        <taxon>Sphingomonadales</taxon>
        <taxon>Sphingomonadaceae</taxon>
        <taxon>Sphingomonas</taxon>
    </lineage>
</organism>
<dbReference type="KEGG" id="ssau:H8M03_04385"/>
<dbReference type="Proteomes" id="UP000515861">
    <property type="component" value="Chromosome"/>
</dbReference>
<keyword evidence="1" id="KW-1133">Transmembrane helix</keyword>
<evidence type="ECO:0000313" key="3">
    <source>
        <dbReference type="Proteomes" id="UP000515861"/>
    </source>
</evidence>
<gene>
    <name evidence="2" type="ORF">H8M03_04385</name>
</gene>
<accession>A0A7G9L4M2</accession>
<sequence>MLKPADPSPPHDERPIGAIVSELVDEGKVYARAEAEYAKAIAAAKAKSYRTPVMLFVLAGVVGLGAVNALCIAIFVALSTLMSPLLAGLAAFVLIGAVAAGLGWLGAEKLRKPS</sequence>
<evidence type="ECO:0000256" key="1">
    <source>
        <dbReference type="SAM" id="Phobius"/>
    </source>
</evidence>
<dbReference type="EMBL" id="CP060697">
    <property type="protein sequence ID" value="QNM83571.1"/>
    <property type="molecule type" value="Genomic_DNA"/>
</dbReference>
<dbReference type="Pfam" id="PF07332">
    <property type="entry name" value="Phage_holin_3_6"/>
    <property type="match status" value="1"/>
</dbReference>
<feature type="transmembrane region" description="Helical" evidence="1">
    <location>
        <begin position="55"/>
        <end position="79"/>
    </location>
</feature>
<protein>
    <submittedName>
        <fullName evidence="2">Phage holin family protein</fullName>
    </submittedName>
</protein>
<proteinExistence type="predicted"/>